<keyword evidence="4" id="KW-1185">Reference proteome</keyword>
<sequence length="302" mass="34426">MKTILVLTNFSQNALKAAESAAMLAGRLRANILLFNSNYTVPAIPYYPGVILVNENISWEDECENKLKQQADHLKKIIADIYLDQRKPTVRILLKEGTLASNINDIVRKENVDLIMMGGRTGTNIDHIMFGSDTSAVIDHAICPVLIVPEKKYITRLNKVIFATNYNESDIDAIEYLVKMGKMFEFQLEIVHVNIYGDSGTRTNKEVVDYIKQLSDNKYPSVIYNSVKGKDLIERLNHLCKERESDLLAFTHQHHSYFIRMLKEGIVKKSLFKQQLPLLVFPSTLEKKPGKAVKKTMTGHRQ</sequence>
<dbReference type="AlphaFoldDB" id="A0A1W2DC75"/>
<evidence type="ECO:0000313" key="4">
    <source>
        <dbReference type="Proteomes" id="UP000192678"/>
    </source>
</evidence>
<dbReference type="EMBL" id="FWYB01000006">
    <property type="protein sequence ID" value="SMC94973.1"/>
    <property type="molecule type" value="Genomic_DNA"/>
</dbReference>
<organism evidence="3 4">
    <name type="scientific">Pedobacter nyackensis</name>
    <dbReference type="NCBI Taxonomy" id="475255"/>
    <lineage>
        <taxon>Bacteria</taxon>
        <taxon>Pseudomonadati</taxon>
        <taxon>Bacteroidota</taxon>
        <taxon>Sphingobacteriia</taxon>
        <taxon>Sphingobacteriales</taxon>
        <taxon>Sphingobacteriaceae</taxon>
        <taxon>Pedobacter</taxon>
    </lineage>
</organism>
<dbReference type="OrthoDB" id="789733at2"/>
<dbReference type="STRING" id="475255.SAMN04488101_106159"/>
<name>A0A1W2DC75_9SPHI</name>
<dbReference type="RefSeq" id="WP_084289762.1">
    <property type="nucleotide sequence ID" value="NZ_FWYB01000006.1"/>
</dbReference>
<proteinExistence type="inferred from homology"/>
<dbReference type="PANTHER" id="PTHR46268">
    <property type="entry name" value="STRESS RESPONSE PROTEIN NHAX"/>
    <property type="match status" value="1"/>
</dbReference>
<dbReference type="Gene3D" id="3.40.50.12370">
    <property type="match status" value="1"/>
</dbReference>
<evidence type="ECO:0000313" key="3">
    <source>
        <dbReference type="EMBL" id="SMC94973.1"/>
    </source>
</evidence>
<evidence type="ECO:0000256" key="1">
    <source>
        <dbReference type="ARBA" id="ARBA00008791"/>
    </source>
</evidence>
<feature type="domain" description="UspA" evidence="2">
    <location>
        <begin position="1"/>
        <end position="149"/>
    </location>
</feature>
<reference evidence="3 4" key="1">
    <citation type="submission" date="2017-04" db="EMBL/GenBank/DDBJ databases">
        <authorList>
            <person name="Afonso C.L."/>
            <person name="Miller P.J."/>
            <person name="Scott M.A."/>
            <person name="Spackman E."/>
            <person name="Goraichik I."/>
            <person name="Dimitrov K.M."/>
            <person name="Suarez D.L."/>
            <person name="Swayne D.E."/>
        </authorList>
    </citation>
    <scope>NUCLEOTIDE SEQUENCE [LARGE SCALE GENOMIC DNA]</scope>
    <source>
        <strain evidence="3 4">DSM 19625</strain>
    </source>
</reference>
<dbReference type="PRINTS" id="PR01438">
    <property type="entry name" value="UNVRSLSTRESS"/>
</dbReference>
<dbReference type="SUPFAM" id="SSF52402">
    <property type="entry name" value="Adenine nucleotide alpha hydrolases-like"/>
    <property type="match status" value="2"/>
</dbReference>
<dbReference type="PANTHER" id="PTHR46268:SF6">
    <property type="entry name" value="UNIVERSAL STRESS PROTEIN UP12"/>
    <property type="match status" value="1"/>
</dbReference>
<gene>
    <name evidence="3" type="ORF">SAMN04488101_106159</name>
</gene>
<dbReference type="InterPro" id="IPR006016">
    <property type="entry name" value="UspA"/>
</dbReference>
<dbReference type="CDD" id="cd00293">
    <property type="entry name" value="USP-like"/>
    <property type="match status" value="1"/>
</dbReference>
<protein>
    <submittedName>
        <fullName evidence="3">Nucleotide-binding universal stress protein, UspA family</fullName>
    </submittedName>
</protein>
<dbReference type="Pfam" id="PF00582">
    <property type="entry name" value="Usp"/>
    <property type="match status" value="1"/>
</dbReference>
<comment type="similarity">
    <text evidence="1">Belongs to the universal stress protein A family.</text>
</comment>
<dbReference type="InterPro" id="IPR006015">
    <property type="entry name" value="Universal_stress_UspA"/>
</dbReference>
<accession>A0A1W2DC75</accession>
<dbReference type="Proteomes" id="UP000192678">
    <property type="component" value="Unassembled WGS sequence"/>
</dbReference>
<evidence type="ECO:0000259" key="2">
    <source>
        <dbReference type="Pfam" id="PF00582"/>
    </source>
</evidence>